<evidence type="ECO:0000259" key="2">
    <source>
        <dbReference type="Pfam" id="PF14317"/>
    </source>
</evidence>
<dbReference type="AlphaFoldDB" id="A0A8J6U2S7"/>
<gene>
    <name evidence="3" type="ORF">H9Y05_14385</name>
</gene>
<dbReference type="Pfam" id="PF14317">
    <property type="entry name" value="YcxB"/>
    <property type="match status" value="1"/>
</dbReference>
<feature type="domain" description="YcxB-like C-terminal" evidence="2">
    <location>
        <begin position="107"/>
        <end position="165"/>
    </location>
</feature>
<feature type="transmembrane region" description="Helical" evidence="1">
    <location>
        <begin position="35"/>
        <end position="53"/>
    </location>
</feature>
<sequence>MTEITVRIDMEELRNIYWGNGYQRYFFGPTTKKESAWLIVAVLVYPFFAWYSIRLEDYTWFVSGTVFFTLLVYRFIDVARPIIAWKKSVTDFLTDAEKTTTLKIMYTDEFIIHQQDEITIKLNWSMITQATITDRFISFEKSPDTFLIPKKSITEDEFQALDAILMDKVQHVERRTV</sequence>
<keyword evidence="1" id="KW-1133">Transmembrane helix</keyword>
<dbReference type="EMBL" id="JACVEL010000013">
    <property type="protein sequence ID" value="MBC9813660.1"/>
    <property type="molecule type" value="Genomic_DNA"/>
</dbReference>
<keyword evidence="4" id="KW-1185">Reference proteome</keyword>
<keyword evidence="1" id="KW-0812">Transmembrane</keyword>
<protein>
    <submittedName>
        <fullName evidence="3">YcxB family protein</fullName>
    </submittedName>
</protein>
<keyword evidence="1" id="KW-0472">Membrane</keyword>
<dbReference type="InterPro" id="IPR025588">
    <property type="entry name" value="YcxB-like_C"/>
</dbReference>
<evidence type="ECO:0000313" key="3">
    <source>
        <dbReference type="EMBL" id="MBC9813660.1"/>
    </source>
</evidence>
<dbReference type="RefSeq" id="WP_163490000.1">
    <property type="nucleotide sequence ID" value="NZ_JACVEL010000013.1"/>
</dbReference>
<accession>A0A8J6U2S7</accession>
<reference evidence="3" key="1">
    <citation type="submission" date="2020-09" db="EMBL/GenBank/DDBJ databases">
        <title>Taishania pollutisoli gen. nov., sp. nov., Isolated from Tetrabromobisphenol A-Contaminated Soil.</title>
        <authorList>
            <person name="Chen Q."/>
        </authorList>
    </citation>
    <scope>NUCLEOTIDE SEQUENCE</scope>
    <source>
        <strain evidence="3">CZZ-1</strain>
    </source>
</reference>
<organism evidence="3 4">
    <name type="scientific">Taishania pollutisoli</name>
    <dbReference type="NCBI Taxonomy" id="2766479"/>
    <lineage>
        <taxon>Bacteria</taxon>
        <taxon>Pseudomonadati</taxon>
        <taxon>Bacteroidota</taxon>
        <taxon>Flavobacteriia</taxon>
        <taxon>Flavobacteriales</taxon>
        <taxon>Crocinitomicaceae</taxon>
        <taxon>Taishania</taxon>
    </lineage>
</organism>
<evidence type="ECO:0000256" key="1">
    <source>
        <dbReference type="SAM" id="Phobius"/>
    </source>
</evidence>
<proteinExistence type="predicted"/>
<comment type="caution">
    <text evidence="3">The sequence shown here is derived from an EMBL/GenBank/DDBJ whole genome shotgun (WGS) entry which is preliminary data.</text>
</comment>
<evidence type="ECO:0000313" key="4">
    <source>
        <dbReference type="Proteomes" id="UP000652681"/>
    </source>
</evidence>
<dbReference type="Proteomes" id="UP000652681">
    <property type="component" value="Unassembled WGS sequence"/>
</dbReference>
<name>A0A8J6U2S7_9FLAO</name>
<feature type="transmembrane region" description="Helical" evidence="1">
    <location>
        <begin position="59"/>
        <end position="76"/>
    </location>
</feature>